<keyword evidence="2" id="KW-1185">Reference proteome</keyword>
<dbReference type="EMBL" id="BPLQ01005362">
    <property type="protein sequence ID" value="GIY14429.1"/>
    <property type="molecule type" value="Genomic_DNA"/>
</dbReference>
<sequence length="87" mass="10155">MIHQFTDIFCPQTRGTNKIRSIHPAIMDQTTNLLGLKSFPRQLRNTIYRSLHNRMGKRYQNNASQTHLCLFLQRGIPLTVITRNTES</sequence>
<reference evidence="1 2" key="1">
    <citation type="submission" date="2021-06" db="EMBL/GenBank/DDBJ databases">
        <title>Caerostris darwini draft genome.</title>
        <authorList>
            <person name="Kono N."/>
            <person name="Arakawa K."/>
        </authorList>
    </citation>
    <scope>NUCLEOTIDE SEQUENCE [LARGE SCALE GENOMIC DNA]</scope>
</reference>
<accession>A0AAV4R058</accession>
<protein>
    <submittedName>
        <fullName evidence="1">Uncharacterized protein</fullName>
    </submittedName>
</protein>
<name>A0AAV4R058_9ARAC</name>
<proteinExistence type="predicted"/>
<evidence type="ECO:0000313" key="2">
    <source>
        <dbReference type="Proteomes" id="UP001054837"/>
    </source>
</evidence>
<evidence type="ECO:0000313" key="1">
    <source>
        <dbReference type="EMBL" id="GIY14429.1"/>
    </source>
</evidence>
<comment type="caution">
    <text evidence="1">The sequence shown here is derived from an EMBL/GenBank/DDBJ whole genome shotgun (WGS) entry which is preliminary data.</text>
</comment>
<dbReference type="AlphaFoldDB" id="A0AAV4R058"/>
<gene>
    <name evidence="1" type="ORF">CDAR_63821</name>
</gene>
<organism evidence="1 2">
    <name type="scientific">Caerostris darwini</name>
    <dbReference type="NCBI Taxonomy" id="1538125"/>
    <lineage>
        <taxon>Eukaryota</taxon>
        <taxon>Metazoa</taxon>
        <taxon>Ecdysozoa</taxon>
        <taxon>Arthropoda</taxon>
        <taxon>Chelicerata</taxon>
        <taxon>Arachnida</taxon>
        <taxon>Araneae</taxon>
        <taxon>Araneomorphae</taxon>
        <taxon>Entelegynae</taxon>
        <taxon>Araneoidea</taxon>
        <taxon>Araneidae</taxon>
        <taxon>Caerostris</taxon>
    </lineage>
</organism>
<dbReference type="Proteomes" id="UP001054837">
    <property type="component" value="Unassembled WGS sequence"/>
</dbReference>